<evidence type="ECO:0000313" key="5">
    <source>
        <dbReference type="EMBL" id="CEO99164.1"/>
    </source>
</evidence>
<dbReference type="GO" id="GO:0005634">
    <property type="term" value="C:nucleus"/>
    <property type="evidence" value="ECO:0007669"/>
    <property type="project" value="TreeGrafter"/>
</dbReference>
<feature type="chain" id="PRO_5035990772" evidence="4">
    <location>
        <begin position="18"/>
        <end position="289"/>
    </location>
</feature>
<dbReference type="Pfam" id="PF12796">
    <property type="entry name" value="Ank_2"/>
    <property type="match status" value="1"/>
</dbReference>
<feature type="signal peptide" evidence="4">
    <location>
        <begin position="1"/>
        <end position="17"/>
    </location>
</feature>
<evidence type="ECO:0000256" key="2">
    <source>
        <dbReference type="ARBA" id="ARBA00023043"/>
    </source>
</evidence>
<dbReference type="InterPro" id="IPR050663">
    <property type="entry name" value="Ankyrin-SOCS_Box"/>
</dbReference>
<evidence type="ECO:0000256" key="3">
    <source>
        <dbReference type="PROSITE-ProRule" id="PRU00023"/>
    </source>
</evidence>
<proteinExistence type="predicted"/>
<keyword evidence="7" id="KW-1185">Reference proteome</keyword>
<feature type="repeat" description="ANK" evidence="3">
    <location>
        <begin position="192"/>
        <end position="214"/>
    </location>
</feature>
<dbReference type="Proteomes" id="UP000290189">
    <property type="component" value="Unassembled WGS sequence"/>
</dbReference>
<geneLocation type="mitochondrion" evidence="6"/>
<feature type="repeat" description="ANK" evidence="3">
    <location>
        <begin position="226"/>
        <end position="258"/>
    </location>
</feature>
<dbReference type="PANTHER" id="PTHR24193:SF121">
    <property type="entry name" value="ADA2A-CONTAINING COMPLEX COMPONENT 3, ISOFORM D"/>
    <property type="match status" value="1"/>
</dbReference>
<keyword evidence="6" id="KW-0496">Mitochondrion</keyword>
<dbReference type="EMBL" id="OVEO01000007">
    <property type="protein sequence ID" value="SPQ97179.1"/>
    <property type="molecule type" value="Genomic_DNA"/>
</dbReference>
<dbReference type="InterPro" id="IPR002110">
    <property type="entry name" value="Ankyrin_rpt"/>
</dbReference>
<feature type="repeat" description="ANK" evidence="3">
    <location>
        <begin position="91"/>
        <end position="123"/>
    </location>
</feature>
<gene>
    <name evidence="5" type="ORF">PBRA_001070</name>
    <name evidence="6" type="ORF">PLBR_LOCUS4394</name>
</gene>
<evidence type="ECO:0000313" key="6">
    <source>
        <dbReference type="EMBL" id="SPQ97179.1"/>
    </source>
</evidence>
<evidence type="ECO:0000256" key="4">
    <source>
        <dbReference type="SAM" id="SignalP"/>
    </source>
</evidence>
<feature type="repeat" description="ANK" evidence="3">
    <location>
        <begin position="159"/>
        <end position="191"/>
    </location>
</feature>
<dbReference type="SMART" id="SM00248">
    <property type="entry name" value="ANK"/>
    <property type="match status" value="5"/>
</dbReference>
<dbReference type="OMA" id="GHADLCQ"/>
<name>A0A0G4IVL8_PLABS</name>
<organism evidence="5 7">
    <name type="scientific">Plasmodiophora brassicae</name>
    <name type="common">Clubroot disease agent</name>
    <dbReference type="NCBI Taxonomy" id="37360"/>
    <lineage>
        <taxon>Eukaryota</taxon>
        <taxon>Sar</taxon>
        <taxon>Rhizaria</taxon>
        <taxon>Endomyxa</taxon>
        <taxon>Phytomyxea</taxon>
        <taxon>Plasmodiophorida</taxon>
        <taxon>Plasmodiophoridae</taxon>
        <taxon>Plasmodiophora</taxon>
    </lineage>
</organism>
<reference evidence="6 8" key="2">
    <citation type="submission" date="2018-03" db="EMBL/GenBank/DDBJ databases">
        <authorList>
            <person name="Fogelqvist J."/>
        </authorList>
    </citation>
    <scope>NUCLEOTIDE SEQUENCE [LARGE SCALE GENOMIC DNA]</scope>
</reference>
<protein>
    <submittedName>
        <fullName evidence="5">Uncharacterized protein</fullName>
    </submittedName>
</protein>
<dbReference type="GO" id="GO:0000976">
    <property type="term" value="F:transcription cis-regulatory region binding"/>
    <property type="evidence" value="ECO:0007669"/>
    <property type="project" value="TreeGrafter"/>
</dbReference>
<dbReference type="Proteomes" id="UP000039324">
    <property type="component" value="Unassembled WGS sequence"/>
</dbReference>
<keyword evidence="4" id="KW-0732">Signal</keyword>
<dbReference type="PRINTS" id="PR01415">
    <property type="entry name" value="ANKYRIN"/>
</dbReference>
<sequence>MMMVMMWRLAVVVVVLAVSANAIGFLRGLRGAQRLGPTLPRYPVRLYQPRRYATAVDPLLLSTCAHVVGGRDRIQVLLDRERHQVFSRDPLGRTQLVVAAVNNLADVVSVLLEKGADPNEPCSLTGLTPLMHAAVRGHRDIAWVLVRHGVAVDDARSGTGYTALMFAAERDHPGIASLLLANGADANARSTNKRSALHLAVSNGSDNVVRLLVNAADVDLDAKDDDGRTALHIAVLKDAVGTALRLVAYGADPTLTDDHGKTAADLAADPSAYAAMFAGVLASIHNRHE</sequence>
<keyword evidence="1" id="KW-0677">Repeat</keyword>
<evidence type="ECO:0000313" key="8">
    <source>
        <dbReference type="Proteomes" id="UP000290189"/>
    </source>
</evidence>
<keyword evidence="2 3" id="KW-0040">ANK repeat</keyword>
<dbReference type="Gene3D" id="1.25.40.20">
    <property type="entry name" value="Ankyrin repeat-containing domain"/>
    <property type="match status" value="2"/>
</dbReference>
<evidence type="ECO:0000256" key="1">
    <source>
        <dbReference type="ARBA" id="ARBA00022737"/>
    </source>
</evidence>
<dbReference type="Pfam" id="PF13637">
    <property type="entry name" value="Ank_4"/>
    <property type="match status" value="1"/>
</dbReference>
<feature type="repeat" description="ANK" evidence="3">
    <location>
        <begin position="125"/>
        <end position="157"/>
    </location>
</feature>
<dbReference type="SUPFAM" id="SSF48403">
    <property type="entry name" value="Ankyrin repeat"/>
    <property type="match status" value="1"/>
</dbReference>
<dbReference type="PROSITE" id="PS50297">
    <property type="entry name" value="ANK_REP_REGION"/>
    <property type="match status" value="5"/>
</dbReference>
<dbReference type="STRING" id="37360.A0A0G4IVL8"/>
<evidence type="ECO:0000313" key="7">
    <source>
        <dbReference type="Proteomes" id="UP000039324"/>
    </source>
</evidence>
<dbReference type="GO" id="GO:0045944">
    <property type="term" value="P:positive regulation of transcription by RNA polymerase II"/>
    <property type="evidence" value="ECO:0007669"/>
    <property type="project" value="TreeGrafter"/>
</dbReference>
<reference evidence="5 7" key="1">
    <citation type="submission" date="2015-02" db="EMBL/GenBank/DDBJ databases">
        <authorList>
            <person name="Chooi Y.-H."/>
        </authorList>
    </citation>
    <scope>NUCLEOTIDE SEQUENCE [LARGE SCALE GENOMIC DNA]</scope>
    <source>
        <strain evidence="5">E3</strain>
    </source>
</reference>
<dbReference type="AlphaFoldDB" id="A0A0G4IVL8"/>
<dbReference type="PANTHER" id="PTHR24193">
    <property type="entry name" value="ANKYRIN REPEAT PROTEIN"/>
    <property type="match status" value="1"/>
</dbReference>
<dbReference type="EMBL" id="CDSF01000090">
    <property type="protein sequence ID" value="CEO99164.1"/>
    <property type="molecule type" value="Genomic_DNA"/>
</dbReference>
<dbReference type="OrthoDB" id="20872at2759"/>
<dbReference type="PROSITE" id="PS50088">
    <property type="entry name" value="ANK_REPEAT"/>
    <property type="match status" value="5"/>
</dbReference>
<dbReference type="InterPro" id="IPR036770">
    <property type="entry name" value="Ankyrin_rpt-contain_sf"/>
</dbReference>
<accession>A0A0G4IVL8</accession>